<dbReference type="PANTHER" id="PTHR35896">
    <property type="entry name" value="IG-LIKE DOMAIN-CONTAINING PROTEIN"/>
    <property type="match status" value="1"/>
</dbReference>
<keyword evidence="1" id="KW-0812">Transmembrane</keyword>
<dbReference type="KEGG" id="trg:TRUGW13939_02455"/>
<dbReference type="AlphaFoldDB" id="A0A7H8QQD1"/>
<organism evidence="2 3">
    <name type="scientific">Talaromyces rugulosus</name>
    <name type="common">Penicillium rugulosum</name>
    <dbReference type="NCBI Taxonomy" id="121627"/>
    <lineage>
        <taxon>Eukaryota</taxon>
        <taxon>Fungi</taxon>
        <taxon>Dikarya</taxon>
        <taxon>Ascomycota</taxon>
        <taxon>Pezizomycotina</taxon>
        <taxon>Eurotiomycetes</taxon>
        <taxon>Eurotiomycetidae</taxon>
        <taxon>Eurotiales</taxon>
        <taxon>Trichocomaceae</taxon>
        <taxon>Talaromyces</taxon>
        <taxon>Talaromyces sect. Islandici</taxon>
    </lineage>
</organism>
<sequence length="232" mass="26215">MDLSTIPFLAKGQESTDEEEMPYEETATQSPACFTKQRRKPCIYFTALMFIVVLVLFGVISILRPNSAAPDVYRPETLGALNICDCGSAVHEALSRNCVYDTLATAWLPPHCRDDELTAEFKRSGPGADGSWPYFADPEGKIPVNKSHIAALGETNGMFWAMREWHVAHCLFYWQKYIRMRDTGVVMERRFDQIAHVKHCGRLAMHEHNHSMLIEVNVVMNSDIDHGDEPGP</sequence>
<keyword evidence="1" id="KW-1133">Transmembrane helix</keyword>
<name>A0A7H8QQD1_TALRU</name>
<feature type="transmembrane region" description="Helical" evidence="1">
    <location>
        <begin position="42"/>
        <end position="63"/>
    </location>
</feature>
<dbReference type="Proteomes" id="UP000509510">
    <property type="component" value="Chromosome I"/>
</dbReference>
<dbReference type="OrthoDB" id="3501153at2759"/>
<keyword evidence="1" id="KW-0472">Membrane</keyword>
<evidence type="ECO:0000313" key="2">
    <source>
        <dbReference type="EMBL" id="QKX55363.1"/>
    </source>
</evidence>
<dbReference type="GeneID" id="55989964"/>
<accession>A0A7H8QQD1</accession>
<dbReference type="EMBL" id="CP055898">
    <property type="protein sequence ID" value="QKX55363.1"/>
    <property type="molecule type" value="Genomic_DNA"/>
</dbReference>
<evidence type="ECO:0000313" key="3">
    <source>
        <dbReference type="Proteomes" id="UP000509510"/>
    </source>
</evidence>
<dbReference type="PANTHER" id="PTHR35896:SF3">
    <property type="entry name" value="MAJOR FACILITATOR SUPERFAMILY TRANSPORTER"/>
    <property type="match status" value="1"/>
</dbReference>
<gene>
    <name evidence="2" type="ORF">TRUGW13939_02455</name>
</gene>
<protein>
    <submittedName>
        <fullName evidence="2">Uncharacterized protein</fullName>
    </submittedName>
</protein>
<evidence type="ECO:0000256" key="1">
    <source>
        <dbReference type="SAM" id="Phobius"/>
    </source>
</evidence>
<proteinExistence type="predicted"/>
<reference evidence="3" key="1">
    <citation type="submission" date="2020-06" db="EMBL/GenBank/DDBJ databases">
        <title>A chromosome-scale genome assembly of Talaromyces rugulosus W13939.</title>
        <authorList>
            <person name="Wang B."/>
            <person name="Guo L."/>
            <person name="Ye K."/>
            <person name="Wang L."/>
        </authorList>
    </citation>
    <scope>NUCLEOTIDE SEQUENCE [LARGE SCALE GENOMIC DNA]</scope>
    <source>
        <strain evidence="3">W13939</strain>
    </source>
</reference>
<dbReference type="RefSeq" id="XP_035341542.1">
    <property type="nucleotide sequence ID" value="XM_035485649.1"/>
</dbReference>
<dbReference type="InterPro" id="IPR053008">
    <property type="entry name" value="Phomopsin_biosynth_assoc"/>
</dbReference>
<keyword evidence="3" id="KW-1185">Reference proteome</keyword>